<dbReference type="AlphaFoldDB" id="A0A3S5A6G2"/>
<proteinExistence type="predicted"/>
<reference evidence="1" key="1">
    <citation type="submission" date="2018-11" db="EMBL/GenBank/DDBJ databases">
        <authorList>
            <consortium name="Pathogen Informatics"/>
        </authorList>
    </citation>
    <scope>NUCLEOTIDE SEQUENCE</scope>
</reference>
<dbReference type="Proteomes" id="UP000784294">
    <property type="component" value="Unassembled WGS sequence"/>
</dbReference>
<sequence length="92" mass="10677">MGKHAGFTEYRSAVRFKSLPPHSLLNAMSTRRPSLASLGREAANYAIECKESRWKKLRIFIGGIFKSSGQFNHNTIPNRIAFRSRKRTYWKF</sequence>
<dbReference type="EMBL" id="CAAALY010003518">
    <property type="protein sequence ID" value="VEL08256.1"/>
    <property type="molecule type" value="Genomic_DNA"/>
</dbReference>
<evidence type="ECO:0000313" key="1">
    <source>
        <dbReference type="EMBL" id="VEL08256.1"/>
    </source>
</evidence>
<keyword evidence="2" id="KW-1185">Reference proteome</keyword>
<comment type="caution">
    <text evidence="1">The sequence shown here is derived from an EMBL/GenBank/DDBJ whole genome shotgun (WGS) entry which is preliminary data.</text>
</comment>
<evidence type="ECO:0000313" key="2">
    <source>
        <dbReference type="Proteomes" id="UP000784294"/>
    </source>
</evidence>
<gene>
    <name evidence="1" type="ORF">PXEA_LOCUS1696</name>
</gene>
<name>A0A3S5A6G2_9PLAT</name>
<protein>
    <submittedName>
        <fullName evidence="1">Uncharacterized protein</fullName>
    </submittedName>
</protein>
<organism evidence="1 2">
    <name type="scientific">Protopolystoma xenopodis</name>
    <dbReference type="NCBI Taxonomy" id="117903"/>
    <lineage>
        <taxon>Eukaryota</taxon>
        <taxon>Metazoa</taxon>
        <taxon>Spiralia</taxon>
        <taxon>Lophotrochozoa</taxon>
        <taxon>Platyhelminthes</taxon>
        <taxon>Monogenea</taxon>
        <taxon>Polyopisthocotylea</taxon>
        <taxon>Polystomatidea</taxon>
        <taxon>Polystomatidae</taxon>
        <taxon>Protopolystoma</taxon>
    </lineage>
</organism>
<accession>A0A3S5A6G2</accession>